<dbReference type="EMBL" id="LXQA010055375">
    <property type="protein sequence ID" value="MCI04424.1"/>
    <property type="molecule type" value="Genomic_DNA"/>
</dbReference>
<proteinExistence type="predicted"/>
<organism evidence="1 2">
    <name type="scientific">Trifolium medium</name>
    <dbReference type="NCBI Taxonomy" id="97028"/>
    <lineage>
        <taxon>Eukaryota</taxon>
        <taxon>Viridiplantae</taxon>
        <taxon>Streptophyta</taxon>
        <taxon>Embryophyta</taxon>
        <taxon>Tracheophyta</taxon>
        <taxon>Spermatophyta</taxon>
        <taxon>Magnoliopsida</taxon>
        <taxon>eudicotyledons</taxon>
        <taxon>Gunneridae</taxon>
        <taxon>Pentapetalae</taxon>
        <taxon>rosids</taxon>
        <taxon>fabids</taxon>
        <taxon>Fabales</taxon>
        <taxon>Fabaceae</taxon>
        <taxon>Papilionoideae</taxon>
        <taxon>50 kb inversion clade</taxon>
        <taxon>NPAAA clade</taxon>
        <taxon>Hologalegina</taxon>
        <taxon>IRL clade</taxon>
        <taxon>Trifolieae</taxon>
        <taxon>Trifolium</taxon>
    </lineage>
</organism>
<feature type="non-terminal residue" evidence="1">
    <location>
        <position position="1"/>
    </location>
</feature>
<dbReference type="AlphaFoldDB" id="A0A392NY99"/>
<reference evidence="1 2" key="1">
    <citation type="journal article" date="2018" name="Front. Plant Sci.">
        <title>Red Clover (Trifolium pratense) and Zigzag Clover (T. medium) - A Picture of Genomic Similarities and Differences.</title>
        <authorList>
            <person name="Dluhosova J."/>
            <person name="Istvanek J."/>
            <person name="Nedelnik J."/>
            <person name="Repkova J."/>
        </authorList>
    </citation>
    <scope>NUCLEOTIDE SEQUENCE [LARGE SCALE GENOMIC DNA]</scope>
    <source>
        <strain evidence="2">cv. 10/8</strain>
        <tissue evidence="1">Leaf</tissue>
    </source>
</reference>
<accession>A0A392NY99</accession>
<keyword evidence="2" id="KW-1185">Reference proteome</keyword>
<evidence type="ECO:0000313" key="2">
    <source>
        <dbReference type="Proteomes" id="UP000265520"/>
    </source>
</evidence>
<dbReference type="Proteomes" id="UP000265520">
    <property type="component" value="Unassembled WGS sequence"/>
</dbReference>
<comment type="caution">
    <text evidence="1">The sequence shown here is derived from an EMBL/GenBank/DDBJ whole genome shotgun (WGS) entry which is preliminary data.</text>
</comment>
<protein>
    <submittedName>
        <fullName evidence="1">Uncharacterized protein</fullName>
    </submittedName>
</protein>
<name>A0A392NY99_9FABA</name>
<sequence length="25" mass="2782">LMNQTNGGGIMIQMMVIMSEEHITC</sequence>
<evidence type="ECO:0000313" key="1">
    <source>
        <dbReference type="EMBL" id="MCI04424.1"/>
    </source>
</evidence>